<sequence>MSIQHAMLAAGVFLLGAANALAGSDLPKVGDTYIISRDEYHGFRGSHRIYNRMAEGLVEVEYCGRPYWVRFATVAWTQIEVERENAVRVEFNQGKGWRPICAHPERQVTLLDLGVQEDPRIVVQNDGVPVHRVSRFSAIRNSFKTAVDTAARSYHGAQINK</sequence>
<feature type="signal peptide" evidence="1">
    <location>
        <begin position="1"/>
        <end position="22"/>
    </location>
</feature>
<evidence type="ECO:0000313" key="3">
    <source>
        <dbReference type="Proteomes" id="UP000236959"/>
    </source>
</evidence>
<evidence type="ECO:0000256" key="1">
    <source>
        <dbReference type="SAM" id="SignalP"/>
    </source>
</evidence>
<dbReference type="EMBL" id="PPCN01000007">
    <property type="protein sequence ID" value="POF30073.1"/>
    <property type="molecule type" value="Genomic_DNA"/>
</dbReference>
<protein>
    <submittedName>
        <fullName evidence="2">Uncharacterized protein</fullName>
    </submittedName>
</protein>
<dbReference type="Proteomes" id="UP000236959">
    <property type="component" value="Unassembled WGS sequence"/>
</dbReference>
<comment type="caution">
    <text evidence="2">The sequence shown here is derived from an EMBL/GenBank/DDBJ whole genome shotgun (WGS) entry which is preliminary data.</text>
</comment>
<name>A0A2S3UR76_9HYPH</name>
<dbReference type="AlphaFoldDB" id="A0A2S3UR76"/>
<evidence type="ECO:0000313" key="2">
    <source>
        <dbReference type="EMBL" id="POF30073.1"/>
    </source>
</evidence>
<dbReference type="OrthoDB" id="7847064at2"/>
<dbReference type="RefSeq" id="WP_103223463.1">
    <property type="nucleotide sequence ID" value="NZ_PPCN01000007.1"/>
</dbReference>
<proteinExistence type="predicted"/>
<reference evidence="2 3" key="1">
    <citation type="submission" date="2018-01" db="EMBL/GenBank/DDBJ databases">
        <title>Genomic Encyclopedia of Archaeal and Bacterial Type Strains, Phase II (KMG-II): from individual species to whole genera.</title>
        <authorList>
            <person name="Goeker M."/>
        </authorList>
    </citation>
    <scope>NUCLEOTIDE SEQUENCE [LARGE SCALE GENOMIC DNA]</scope>
    <source>
        <strain evidence="2 3">DSM 17023</strain>
    </source>
</reference>
<gene>
    <name evidence="2" type="ORF">CLV41_10799</name>
</gene>
<feature type="chain" id="PRO_5015714026" evidence="1">
    <location>
        <begin position="23"/>
        <end position="161"/>
    </location>
</feature>
<organism evidence="2 3">
    <name type="scientific">Roseibium marinum</name>
    <dbReference type="NCBI Taxonomy" id="281252"/>
    <lineage>
        <taxon>Bacteria</taxon>
        <taxon>Pseudomonadati</taxon>
        <taxon>Pseudomonadota</taxon>
        <taxon>Alphaproteobacteria</taxon>
        <taxon>Hyphomicrobiales</taxon>
        <taxon>Stappiaceae</taxon>
        <taxon>Roseibium</taxon>
    </lineage>
</organism>
<accession>A0A2S3UR76</accession>
<keyword evidence="1" id="KW-0732">Signal</keyword>
<keyword evidence="3" id="KW-1185">Reference proteome</keyword>